<dbReference type="GO" id="GO:0004497">
    <property type="term" value="F:monooxygenase activity"/>
    <property type="evidence" value="ECO:0007669"/>
    <property type="project" value="InterPro"/>
</dbReference>
<evidence type="ECO:0000313" key="5">
    <source>
        <dbReference type="EMBL" id="KGO97844.1"/>
    </source>
</evidence>
<evidence type="ECO:0000313" key="6">
    <source>
        <dbReference type="Proteomes" id="UP000030003"/>
    </source>
</evidence>
<dbReference type="InterPro" id="IPR001128">
    <property type="entry name" value="Cyt_P450"/>
</dbReference>
<accession>A0A0A0M6M8</accession>
<dbReference type="PANTHER" id="PTHR46696:SF1">
    <property type="entry name" value="CYTOCHROME P450 YJIB-RELATED"/>
    <property type="match status" value="1"/>
</dbReference>
<name>A0A0A0M6M8_9GAMM</name>
<evidence type="ECO:0000256" key="3">
    <source>
        <dbReference type="PIRSR" id="PIRSR602401-1"/>
    </source>
</evidence>
<dbReference type="CDD" id="cd11067">
    <property type="entry name" value="CYP152"/>
    <property type="match status" value="1"/>
</dbReference>
<dbReference type="GO" id="GO:0020037">
    <property type="term" value="F:heme binding"/>
    <property type="evidence" value="ECO:0007669"/>
    <property type="project" value="InterPro"/>
</dbReference>
<comment type="cofactor">
    <cofactor evidence="1 3">
        <name>heme</name>
        <dbReference type="ChEBI" id="CHEBI:30413"/>
    </cofactor>
</comment>
<comment type="similarity">
    <text evidence="2">Belongs to the cytochrome P450 family.</text>
</comment>
<dbReference type="Gene3D" id="1.10.630.10">
    <property type="entry name" value="Cytochrome P450"/>
    <property type="match status" value="1"/>
</dbReference>
<keyword evidence="3" id="KW-0349">Heme</keyword>
<proteinExistence type="inferred from homology"/>
<evidence type="ECO:0000256" key="4">
    <source>
        <dbReference type="SAM" id="MobiDB-lite"/>
    </source>
</evidence>
<dbReference type="Pfam" id="PF00067">
    <property type="entry name" value="p450"/>
    <property type="match status" value="1"/>
</dbReference>
<evidence type="ECO:0000256" key="1">
    <source>
        <dbReference type="ARBA" id="ARBA00001971"/>
    </source>
</evidence>
<sequence>MSPAADTAPRPEGGFPEAPERDSTLALLGEGYQFGRNRFQSLGTDAFRCRLGLAPVLYTHGADAARMFYHPGRFTRRGALPPTAVALLQGRGSVQQLDGGTHERRKALFLELLDPAAATRLVELFNREWERARADWHRRGRITLHTEVERVLTRAAACWAGVPLGDDRGADLRAREIGAMIDGAGAYGPRWLRGWWRRGGTEHWLRSHVRQLRSGPPLPQSDDAGSPAARVASYREEGRLLPVQVAATELLNLLRPTVAVGRWVTFAALALHRHPHYLPRLRAREPGMLQSFAQEVRRFHPFFPAIAGRVREPFDWRGHRFAQGDRVMLDLYATNHDPRLWEHPDRFDADRFLARTPSPYDLVPQGAGEYPRTHRCPGENPSIALLMSAIDQLATRMEYHVPEQDLHYRLDRFPAIPGSRFVIEDVRPGSH</sequence>
<dbReference type="InterPro" id="IPR002401">
    <property type="entry name" value="Cyt_P450_E_grp-I"/>
</dbReference>
<dbReference type="eggNOG" id="COG2124">
    <property type="taxonomic scope" value="Bacteria"/>
</dbReference>
<organism evidence="5 6">
    <name type="scientific">Lysobacter defluvii IMMIB APB-9 = DSM 18482</name>
    <dbReference type="NCBI Taxonomy" id="1385515"/>
    <lineage>
        <taxon>Bacteria</taxon>
        <taxon>Pseudomonadati</taxon>
        <taxon>Pseudomonadota</taxon>
        <taxon>Gammaproteobacteria</taxon>
        <taxon>Lysobacterales</taxon>
        <taxon>Lysobacteraceae</taxon>
        <taxon>Novilysobacter</taxon>
    </lineage>
</organism>
<feature type="region of interest" description="Disordered" evidence="4">
    <location>
        <begin position="1"/>
        <end position="21"/>
    </location>
</feature>
<dbReference type="OrthoDB" id="9764248at2"/>
<reference evidence="5 6" key="1">
    <citation type="submission" date="2013-08" db="EMBL/GenBank/DDBJ databases">
        <title>Genomic analysis of Lysobacter defluvii.</title>
        <authorList>
            <person name="Wang Q."/>
            <person name="Wang G."/>
        </authorList>
    </citation>
    <scope>NUCLEOTIDE SEQUENCE [LARGE SCALE GENOMIC DNA]</scope>
    <source>
        <strain evidence="5 6">IMMIB APB-9</strain>
    </source>
</reference>
<gene>
    <name evidence="5" type="ORF">N791_04865</name>
</gene>
<keyword evidence="6" id="KW-1185">Reference proteome</keyword>
<dbReference type="SUPFAM" id="SSF48264">
    <property type="entry name" value="Cytochrome P450"/>
    <property type="match status" value="1"/>
</dbReference>
<dbReference type="PRINTS" id="PR00463">
    <property type="entry name" value="EP450I"/>
</dbReference>
<dbReference type="GO" id="GO:0005506">
    <property type="term" value="F:iron ion binding"/>
    <property type="evidence" value="ECO:0007669"/>
    <property type="project" value="InterPro"/>
</dbReference>
<dbReference type="Proteomes" id="UP000030003">
    <property type="component" value="Unassembled WGS sequence"/>
</dbReference>
<dbReference type="RefSeq" id="WP_052106882.1">
    <property type="nucleotide sequence ID" value="NZ_AUHT01000004.1"/>
</dbReference>
<dbReference type="EMBL" id="AVBH01000187">
    <property type="protein sequence ID" value="KGO97844.1"/>
    <property type="molecule type" value="Genomic_DNA"/>
</dbReference>
<keyword evidence="3" id="KW-0408">Iron</keyword>
<evidence type="ECO:0000256" key="2">
    <source>
        <dbReference type="ARBA" id="ARBA00010617"/>
    </source>
</evidence>
<keyword evidence="3" id="KW-0479">Metal-binding</keyword>
<dbReference type="PANTHER" id="PTHR46696">
    <property type="entry name" value="P450, PUTATIVE (EUROFUNG)-RELATED"/>
    <property type="match status" value="1"/>
</dbReference>
<dbReference type="GO" id="GO:0016705">
    <property type="term" value="F:oxidoreductase activity, acting on paired donors, with incorporation or reduction of molecular oxygen"/>
    <property type="evidence" value="ECO:0007669"/>
    <property type="project" value="InterPro"/>
</dbReference>
<dbReference type="STRING" id="1385515.GCA_000423325_00131"/>
<dbReference type="InterPro" id="IPR036396">
    <property type="entry name" value="Cyt_P450_sf"/>
</dbReference>
<feature type="binding site" description="axial binding residue" evidence="3">
    <location>
        <position position="376"/>
    </location>
    <ligand>
        <name>heme</name>
        <dbReference type="ChEBI" id="CHEBI:30413"/>
    </ligand>
    <ligandPart>
        <name>Fe</name>
        <dbReference type="ChEBI" id="CHEBI:18248"/>
    </ligandPart>
</feature>
<comment type="caution">
    <text evidence="5">The sequence shown here is derived from an EMBL/GenBank/DDBJ whole genome shotgun (WGS) entry which is preliminary data.</text>
</comment>
<dbReference type="AlphaFoldDB" id="A0A0A0M6M8"/>
<protein>
    <submittedName>
        <fullName evidence="5">Cytochrome P450</fullName>
    </submittedName>
</protein>